<dbReference type="Pfam" id="PF00067">
    <property type="entry name" value="p450"/>
    <property type="match status" value="2"/>
</dbReference>
<dbReference type="PRINTS" id="PR00463">
    <property type="entry name" value="EP450I"/>
</dbReference>
<comment type="similarity">
    <text evidence="3">Belongs to the cytochrome P450 family.</text>
</comment>
<reference evidence="13" key="1">
    <citation type="submission" date="2013-03" db="EMBL/GenBank/DDBJ databases">
        <authorList>
            <person name="Jeffery W."/>
            <person name="Warren W."/>
            <person name="Wilson R.K."/>
        </authorList>
    </citation>
    <scope>NUCLEOTIDE SEQUENCE</scope>
    <source>
        <strain evidence="13">female</strain>
    </source>
</reference>
<dbReference type="PANTHER" id="PTHR24300">
    <property type="entry name" value="CYTOCHROME P450 508A4-RELATED"/>
    <property type="match status" value="1"/>
</dbReference>
<reference evidence="12" key="4">
    <citation type="submission" date="2025-09" db="UniProtKB">
        <authorList>
            <consortium name="Ensembl"/>
        </authorList>
    </citation>
    <scope>IDENTIFICATION</scope>
</reference>
<evidence type="ECO:0000256" key="7">
    <source>
        <dbReference type="ARBA" id="ARBA00023004"/>
    </source>
</evidence>
<keyword evidence="5 10" id="KW-0479">Metal-binding</keyword>
<keyword evidence="8" id="KW-0503">Monooxygenase</keyword>
<evidence type="ECO:0000256" key="10">
    <source>
        <dbReference type="PIRSR" id="PIRSR602401-1"/>
    </source>
</evidence>
<dbReference type="CDD" id="cd11026">
    <property type="entry name" value="CYP2"/>
    <property type="match status" value="1"/>
</dbReference>
<dbReference type="Bgee" id="ENSAMXG00000038058">
    <property type="expression patterns" value="Expressed in intestine and 6 other cell types or tissues"/>
</dbReference>
<evidence type="ECO:0000256" key="3">
    <source>
        <dbReference type="ARBA" id="ARBA00010617"/>
    </source>
</evidence>
<proteinExistence type="inferred from homology"/>
<comment type="cofactor">
    <cofactor evidence="1 10">
        <name>heme</name>
        <dbReference type="ChEBI" id="CHEBI:30413"/>
    </cofactor>
</comment>
<dbReference type="STRING" id="7994.ENSAMXP00000027857"/>
<dbReference type="GeneTree" id="ENSGT00950000182879"/>
<evidence type="ECO:0000256" key="1">
    <source>
        <dbReference type="ARBA" id="ARBA00001971"/>
    </source>
</evidence>
<dbReference type="GO" id="GO:0005737">
    <property type="term" value="C:cytoplasm"/>
    <property type="evidence" value="ECO:0007669"/>
    <property type="project" value="TreeGrafter"/>
</dbReference>
<reference evidence="12" key="3">
    <citation type="submission" date="2025-08" db="UniProtKB">
        <authorList>
            <consortium name="Ensembl"/>
        </authorList>
    </citation>
    <scope>IDENTIFICATION</scope>
</reference>
<dbReference type="InterPro" id="IPR001128">
    <property type="entry name" value="Cyt_P450"/>
</dbReference>
<evidence type="ECO:0000313" key="12">
    <source>
        <dbReference type="Ensembl" id="ENSAMXP00000027857.1"/>
    </source>
</evidence>
<feature type="transmembrane region" description="Helical" evidence="11">
    <location>
        <begin position="12"/>
        <end position="30"/>
    </location>
</feature>
<dbReference type="GO" id="GO:0016712">
    <property type="term" value="F:oxidoreductase activity, acting on paired donors, with incorporation or reduction of molecular oxygen, reduced flavin or flavoprotein as one donor, and incorporation of one atom of oxygen"/>
    <property type="evidence" value="ECO:0007669"/>
    <property type="project" value="TreeGrafter"/>
</dbReference>
<keyword evidence="9 11" id="KW-0472">Membrane</keyword>
<evidence type="ECO:0000256" key="8">
    <source>
        <dbReference type="ARBA" id="ARBA00023033"/>
    </source>
</evidence>
<evidence type="ECO:0000256" key="6">
    <source>
        <dbReference type="ARBA" id="ARBA00023002"/>
    </source>
</evidence>
<feature type="binding site" description="axial binding residue" evidence="10">
    <location>
        <position position="882"/>
    </location>
    <ligand>
        <name>heme</name>
        <dbReference type="ChEBI" id="CHEBI:30413"/>
    </ligand>
    <ligandPart>
        <name>Fe</name>
        <dbReference type="ChEBI" id="CHEBI:18248"/>
    </ligandPart>
</feature>
<dbReference type="GO" id="GO:0006082">
    <property type="term" value="P:organic acid metabolic process"/>
    <property type="evidence" value="ECO:0007669"/>
    <property type="project" value="TreeGrafter"/>
</dbReference>
<comment type="subcellular location">
    <subcellularLocation>
        <location evidence="2">Membrane</location>
    </subcellularLocation>
</comment>
<dbReference type="Ensembl" id="ENSAMXT00000048857.1">
    <property type="protein sequence ID" value="ENSAMXP00000027857.1"/>
    <property type="gene ID" value="ENSAMXG00000038058.1"/>
</dbReference>
<dbReference type="FunFam" id="1.10.630.10:FF:000004">
    <property type="entry name" value="cytochrome P450 2D15 isoform X1"/>
    <property type="match status" value="2"/>
</dbReference>
<dbReference type="InParanoid" id="A0A3B1ID71"/>
<evidence type="ECO:0000256" key="9">
    <source>
        <dbReference type="ARBA" id="ARBA00023136"/>
    </source>
</evidence>
<evidence type="ECO:0000256" key="2">
    <source>
        <dbReference type="ARBA" id="ARBA00004370"/>
    </source>
</evidence>
<name>A0A3B1ID71_ASTMX</name>
<keyword evidence="13" id="KW-1185">Reference proteome</keyword>
<keyword evidence="6" id="KW-0560">Oxidoreductase</keyword>
<dbReference type="GO" id="GO:0005506">
    <property type="term" value="F:iron ion binding"/>
    <property type="evidence" value="ECO:0007669"/>
    <property type="project" value="InterPro"/>
</dbReference>
<dbReference type="InterPro" id="IPR036396">
    <property type="entry name" value="Cyt_P450_sf"/>
</dbReference>
<dbReference type="InterPro" id="IPR050182">
    <property type="entry name" value="Cytochrome_P450_fam2"/>
</dbReference>
<keyword evidence="4 10" id="KW-0349">Heme</keyword>
<accession>A0A3B1ID71</accession>
<evidence type="ECO:0000256" key="11">
    <source>
        <dbReference type="SAM" id="Phobius"/>
    </source>
</evidence>
<keyword evidence="11" id="KW-1133">Transmembrane helix</keyword>
<dbReference type="PRINTS" id="PR00385">
    <property type="entry name" value="P450"/>
</dbReference>
<dbReference type="SUPFAM" id="SSF48264">
    <property type="entry name" value="Cytochrome P450"/>
    <property type="match status" value="2"/>
</dbReference>
<reference evidence="13" key="2">
    <citation type="journal article" date="2014" name="Nat. Commun.">
        <title>The cavefish genome reveals candidate genes for eye loss.</title>
        <authorList>
            <person name="McGaugh S.E."/>
            <person name="Gross J.B."/>
            <person name="Aken B."/>
            <person name="Blin M."/>
            <person name="Borowsky R."/>
            <person name="Chalopin D."/>
            <person name="Hinaux H."/>
            <person name="Jeffery W.R."/>
            <person name="Keene A."/>
            <person name="Ma L."/>
            <person name="Minx P."/>
            <person name="Murphy D."/>
            <person name="O'Quin K.E."/>
            <person name="Retaux S."/>
            <person name="Rohner N."/>
            <person name="Searle S.M."/>
            <person name="Stahl B.A."/>
            <person name="Tabin C."/>
            <person name="Volff J.N."/>
            <person name="Yoshizawa M."/>
            <person name="Warren W.C."/>
        </authorList>
    </citation>
    <scope>NUCLEOTIDE SEQUENCE [LARGE SCALE GENOMIC DNA]</scope>
    <source>
        <strain evidence="13">female</strain>
    </source>
</reference>
<dbReference type="Proteomes" id="UP000018467">
    <property type="component" value="Unassembled WGS sequence"/>
</dbReference>
<organism evidence="12 13">
    <name type="scientific">Astyanax mexicanus</name>
    <name type="common">Blind cave fish</name>
    <name type="synonym">Astyanax fasciatus mexicanus</name>
    <dbReference type="NCBI Taxonomy" id="7994"/>
    <lineage>
        <taxon>Eukaryota</taxon>
        <taxon>Metazoa</taxon>
        <taxon>Chordata</taxon>
        <taxon>Craniata</taxon>
        <taxon>Vertebrata</taxon>
        <taxon>Euteleostomi</taxon>
        <taxon>Actinopterygii</taxon>
        <taxon>Neopterygii</taxon>
        <taxon>Teleostei</taxon>
        <taxon>Ostariophysi</taxon>
        <taxon>Characiformes</taxon>
        <taxon>Characoidei</taxon>
        <taxon>Acestrorhamphidae</taxon>
        <taxon>Acestrorhamphinae</taxon>
        <taxon>Astyanax</taxon>
    </lineage>
</organism>
<evidence type="ECO:0000313" key="13">
    <source>
        <dbReference type="Proteomes" id="UP000018467"/>
    </source>
</evidence>
<dbReference type="Gene3D" id="1.10.630.10">
    <property type="entry name" value="Cytochrome P450"/>
    <property type="match status" value="2"/>
</dbReference>
<dbReference type="AlphaFoldDB" id="A0A3B1ID71"/>
<dbReference type="PROSITE" id="PS00086">
    <property type="entry name" value="CYTOCHROME_P450"/>
    <property type="match status" value="1"/>
</dbReference>
<sequence>MESLLRYLDWTSVGLALLGGLLCLVLLEIFRLNSSRSRNPPGPKPLPFVGNMPQMINDPKGLIRSMPKYGEISSVYLGRDIVLVLNNLPTIKEAFIQNGNVYAGRSSFAILEWVTNGYGILMAEYGNSWRQQRRFALHTLRNFGLGKKTLEERVAEEARFLIKELLKHEGKPFYPIHPIMNAVSNIICSIVFGDRYEYDDKRFAQLLKLINENIQLAGSTVGRIFNMVPFIKHFPGPHQKVWQNANSLKNFIHEAVEEHRKTLDPNNLRDFIDAYIVEMSKQQSNEDSTFHEDNMIMSTSDLFLAGTDTTAATLRWGLIYMMDHPDVQERCHKEIVQVLGFDRSPSMEDRAKLPYTHATIHEIQRCADLVPVVMHQTTQATQLRGYHLPKGTKVMPNITAILADKNHWKHPDTFNPENFLDEKGQLSKSDHFLPFSLEYKAGSSYYVLNLLQNGVCTEMSGLDVCGLGPAWWSALSASAGDLQVELHHKPQPSWTQTTAFLGEPATDYERSGWLCQIGRNLVIVVNSLSALKEAFIQNSAVYAGRSPIPILDWVTKGYGILMAPFGISWKQQRRFALHTLRNFGLGKKNVEEDVAEEARYLIKEMLKQEGKSVCPMHLLMNSVSNIICSIVFGERYEYDDKRFAKLLEIINENIQLAGAPMARIFGLAPFIKHFPGPHHKIRHNFDSLKQFIREIVEEHRKILDPENPRDFIDAYLVEMTKQQSNEDSTFHEENMLLSTADLFLAGTDTTAATLRWGLIYMMDHPAVQDRCHEEIIRVLGFDRSPSMEDRAQLPYTHATIHEIQRCADLVPIAIHETTQPTQLRGYHFPKGTKVMPNLTALLADRKHWKHPDTFNPENFLDEKGQFSKSDHFLPFSLGPRVCAGETLAKAELFIFFTSLIQRLKFSWPPGAPRPNMNGIVGLVRSPFPYNTVCHSRDTTH</sequence>
<keyword evidence="11" id="KW-0812">Transmembrane</keyword>
<dbReference type="PANTHER" id="PTHR24300:SF326">
    <property type="entry name" value="CYTOCHROME P450-RELATED"/>
    <property type="match status" value="1"/>
</dbReference>
<evidence type="ECO:0000256" key="5">
    <source>
        <dbReference type="ARBA" id="ARBA00022723"/>
    </source>
</evidence>
<dbReference type="GO" id="GO:0006805">
    <property type="term" value="P:xenobiotic metabolic process"/>
    <property type="evidence" value="ECO:0007669"/>
    <property type="project" value="TreeGrafter"/>
</dbReference>
<evidence type="ECO:0000256" key="4">
    <source>
        <dbReference type="ARBA" id="ARBA00022617"/>
    </source>
</evidence>
<keyword evidence="7 10" id="KW-0408">Iron</keyword>
<dbReference type="GO" id="GO:0016020">
    <property type="term" value="C:membrane"/>
    <property type="evidence" value="ECO:0007669"/>
    <property type="project" value="UniProtKB-SubCell"/>
</dbReference>
<protein>
    <submittedName>
        <fullName evidence="12">Cytochrome P450 2B4-like</fullName>
    </submittedName>
</protein>
<dbReference type="InterPro" id="IPR017972">
    <property type="entry name" value="Cyt_P450_CS"/>
</dbReference>
<dbReference type="InterPro" id="IPR002401">
    <property type="entry name" value="Cyt_P450_E_grp-I"/>
</dbReference>
<dbReference type="GO" id="GO:0020037">
    <property type="term" value="F:heme binding"/>
    <property type="evidence" value="ECO:0007669"/>
    <property type="project" value="InterPro"/>
</dbReference>